<proteinExistence type="inferred from homology"/>
<dbReference type="Pfam" id="PF00441">
    <property type="entry name" value="Acyl-CoA_dh_1"/>
    <property type="match status" value="1"/>
</dbReference>
<evidence type="ECO:0000256" key="3">
    <source>
        <dbReference type="ARBA" id="ARBA00022630"/>
    </source>
</evidence>
<dbReference type="FunFam" id="2.40.110.10:FF:000002">
    <property type="entry name" value="Acyl-CoA dehydrogenase fadE12"/>
    <property type="match status" value="1"/>
</dbReference>
<dbReference type="InterPro" id="IPR036250">
    <property type="entry name" value="AcylCo_DH-like_C"/>
</dbReference>
<dbReference type="Gene3D" id="1.10.540.10">
    <property type="entry name" value="Acyl-CoA dehydrogenase/oxidase, N-terminal domain"/>
    <property type="match status" value="1"/>
</dbReference>
<gene>
    <name evidence="10" type="ORF">G5V58_14035</name>
</gene>
<keyword evidence="11" id="KW-1185">Reference proteome</keyword>
<feature type="domain" description="Acyl-CoA dehydrogenase/oxidase N-terminal" evidence="9">
    <location>
        <begin position="8"/>
        <end position="120"/>
    </location>
</feature>
<dbReference type="InterPro" id="IPR009075">
    <property type="entry name" value="AcylCo_DH/oxidase_C"/>
</dbReference>
<dbReference type="PROSITE" id="PS00073">
    <property type="entry name" value="ACYL_COA_DH_2"/>
    <property type="match status" value="1"/>
</dbReference>
<evidence type="ECO:0000259" key="8">
    <source>
        <dbReference type="Pfam" id="PF02770"/>
    </source>
</evidence>
<keyword evidence="4 6" id="KW-0274">FAD</keyword>
<dbReference type="InterPro" id="IPR013786">
    <property type="entry name" value="AcylCoA_DH/ox_N"/>
</dbReference>
<evidence type="ECO:0000256" key="1">
    <source>
        <dbReference type="ARBA" id="ARBA00001974"/>
    </source>
</evidence>
<sequence>MKRTLYGEDHEAFRTSVAAFVDREVAPHLERWEEERLVDRGCWEAAGRQGVIGLGIPEEYGGAGLHDYRFRNVVQEELARVHAASVASGFSLQDDIAAPYLVEIGTEEQKQRWLPGMAEGRLVGAIAMTEPGAGSDLQGIRTAGRRVDGGWVVNGTKTFITNGTAADLVVTVVRTDPAGGHHAFTLMVVQTDAPGFSRGRKLAKMGLHAQDTAELSYDDVFVPDDQVLGSVGGGFGQLKRLLPLERLSIAAHAVASADVALREALHYVKDRTAFGQPVADFQHTRFELAEMSTELTVTRAYLDQCIRAHDDGDLTDVDAAHAKWWATEVQNRVVDRCLQLYGGYGYMLEYPVARDYQDARIQKIFGGTNEIMKHIIGRDLVRG</sequence>
<evidence type="ECO:0000256" key="5">
    <source>
        <dbReference type="ARBA" id="ARBA00023002"/>
    </source>
</evidence>
<evidence type="ECO:0000313" key="10">
    <source>
        <dbReference type="EMBL" id="QIG43734.1"/>
    </source>
</evidence>
<feature type="domain" description="Acyl-CoA oxidase/dehydrogenase middle" evidence="8">
    <location>
        <begin position="125"/>
        <end position="220"/>
    </location>
</feature>
<evidence type="ECO:0000313" key="11">
    <source>
        <dbReference type="Proteomes" id="UP000502996"/>
    </source>
</evidence>
<evidence type="ECO:0000256" key="6">
    <source>
        <dbReference type="RuleBase" id="RU362125"/>
    </source>
</evidence>
<comment type="similarity">
    <text evidence="2 6">Belongs to the acyl-CoA dehydrogenase family.</text>
</comment>
<dbReference type="GO" id="GO:0050660">
    <property type="term" value="F:flavin adenine dinucleotide binding"/>
    <property type="evidence" value="ECO:0007669"/>
    <property type="project" value="InterPro"/>
</dbReference>
<dbReference type="PANTHER" id="PTHR43884">
    <property type="entry name" value="ACYL-COA DEHYDROGENASE"/>
    <property type="match status" value="1"/>
</dbReference>
<evidence type="ECO:0000259" key="9">
    <source>
        <dbReference type="Pfam" id="PF02771"/>
    </source>
</evidence>
<dbReference type="InterPro" id="IPR006089">
    <property type="entry name" value="Acyl-CoA_DH_CS"/>
</dbReference>
<accession>A0A6G6WES8</accession>
<dbReference type="KEGG" id="nano:G5V58_14035"/>
<comment type="cofactor">
    <cofactor evidence="1 6">
        <name>FAD</name>
        <dbReference type="ChEBI" id="CHEBI:57692"/>
    </cofactor>
</comment>
<dbReference type="Proteomes" id="UP000502996">
    <property type="component" value="Chromosome"/>
</dbReference>
<dbReference type="SUPFAM" id="SSF47203">
    <property type="entry name" value="Acyl-CoA dehydrogenase C-terminal domain-like"/>
    <property type="match status" value="1"/>
</dbReference>
<dbReference type="InterPro" id="IPR009100">
    <property type="entry name" value="AcylCoA_DH/oxidase_NM_dom_sf"/>
</dbReference>
<dbReference type="FunFam" id="1.20.140.10:FF:000001">
    <property type="entry name" value="Acyl-CoA dehydrogenase"/>
    <property type="match status" value="1"/>
</dbReference>
<organism evidence="10 11">
    <name type="scientific">Nocardioides anomalus</name>
    <dbReference type="NCBI Taxonomy" id="2712223"/>
    <lineage>
        <taxon>Bacteria</taxon>
        <taxon>Bacillati</taxon>
        <taxon>Actinomycetota</taxon>
        <taxon>Actinomycetes</taxon>
        <taxon>Propionibacteriales</taxon>
        <taxon>Nocardioidaceae</taxon>
        <taxon>Nocardioides</taxon>
    </lineage>
</organism>
<dbReference type="Gene3D" id="1.20.140.10">
    <property type="entry name" value="Butyryl-CoA Dehydrogenase, subunit A, domain 3"/>
    <property type="match status" value="1"/>
</dbReference>
<dbReference type="InterPro" id="IPR037069">
    <property type="entry name" value="AcylCoA_DH/ox_N_sf"/>
</dbReference>
<keyword evidence="5 6" id="KW-0560">Oxidoreductase</keyword>
<dbReference type="SUPFAM" id="SSF56645">
    <property type="entry name" value="Acyl-CoA dehydrogenase NM domain-like"/>
    <property type="match status" value="1"/>
</dbReference>
<keyword evidence="3 6" id="KW-0285">Flavoprotein</keyword>
<dbReference type="PANTHER" id="PTHR43884:SF12">
    <property type="entry name" value="ISOVALERYL-COA DEHYDROGENASE, MITOCHONDRIAL-RELATED"/>
    <property type="match status" value="1"/>
</dbReference>
<dbReference type="GO" id="GO:0003995">
    <property type="term" value="F:acyl-CoA dehydrogenase activity"/>
    <property type="evidence" value="ECO:0007669"/>
    <property type="project" value="InterPro"/>
</dbReference>
<evidence type="ECO:0000256" key="2">
    <source>
        <dbReference type="ARBA" id="ARBA00009347"/>
    </source>
</evidence>
<dbReference type="InterPro" id="IPR006091">
    <property type="entry name" value="Acyl-CoA_Oxase/DH_mid-dom"/>
</dbReference>
<dbReference type="InterPro" id="IPR046373">
    <property type="entry name" value="Acyl-CoA_Oxase/DH_mid-dom_sf"/>
</dbReference>
<dbReference type="PROSITE" id="PS00072">
    <property type="entry name" value="ACYL_COA_DH_1"/>
    <property type="match status" value="1"/>
</dbReference>
<protein>
    <submittedName>
        <fullName evidence="10">Acyl-CoA dehydrogenase</fullName>
    </submittedName>
</protein>
<evidence type="ECO:0000256" key="4">
    <source>
        <dbReference type="ARBA" id="ARBA00022827"/>
    </source>
</evidence>
<feature type="domain" description="Acyl-CoA dehydrogenase/oxidase C-terminal" evidence="7">
    <location>
        <begin position="232"/>
        <end position="380"/>
    </location>
</feature>
<dbReference type="Pfam" id="PF02770">
    <property type="entry name" value="Acyl-CoA_dh_M"/>
    <property type="match status" value="1"/>
</dbReference>
<evidence type="ECO:0000259" key="7">
    <source>
        <dbReference type="Pfam" id="PF00441"/>
    </source>
</evidence>
<dbReference type="EMBL" id="CP049257">
    <property type="protein sequence ID" value="QIG43734.1"/>
    <property type="molecule type" value="Genomic_DNA"/>
</dbReference>
<dbReference type="Pfam" id="PF02771">
    <property type="entry name" value="Acyl-CoA_dh_N"/>
    <property type="match status" value="1"/>
</dbReference>
<dbReference type="AlphaFoldDB" id="A0A6G6WES8"/>
<reference evidence="10 11" key="1">
    <citation type="submission" date="2020-02" db="EMBL/GenBank/DDBJ databases">
        <title>Full genome sequence of Nocardioides sp. R-3366.</title>
        <authorList>
            <person name="Im W.-T."/>
        </authorList>
    </citation>
    <scope>NUCLEOTIDE SEQUENCE [LARGE SCALE GENOMIC DNA]</scope>
    <source>
        <strain evidence="10 11">R-3366</strain>
    </source>
</reference>
<dbReference type="Gene3D" id="2.40.110.10">
    <property type="entry name" value="Butyryl-CoA Dehydrogenase, subunit A, domain 2"/>
    <property type="match status" value="1"/>
</dbReference>
<name>A0A6G6WES8_9ACTN</name>
<dbReference type="RefSeq" id="WP_165233806.1">
    <property type="nucleotide sequence ID" value="NZ_CP049257.1"/>
</dbReference>